<evidence type="ECO:0000313" key="3">
    <source>
        <dbReference type="Proteomes" id="UP000320055"/>
    </source>
</evidence>
<name>A0A563VM98_9CYAN</name>
<dbReference type="AlphaFoldDB" id="A0A563VM98"/>
<reference evidence="2 3" key="1">
    <citation type="submission" date="2019-01" db="EMBL/GenBank/DDBJ databases">
        <authorList>
            <person name="Brito A."/>
        </authorList>
    </citation>
    <scope>NUCLEOTIDE SEQUENCE [LARGE SCALE GENOMIC DNA]</scope>
    <source>
        <strain evidence="2">1</strain>
    </source>
</reference>
<evidence type="ECO:0000256" key="1">
    <source>
        <dbReference type="SAM" id="MobiDB-lite"/>
    </source>
</evidence>
<gene>
    <name evidence="2" type="ORF">H1P_1520012</name>
</gene>
<dbReference type="Proteomes" id="UP000320055">
    <property type="component" value="Unassembled WGS sequence"/>
</dbReference>
<dbReference type="RefSeq" id="WP_144870516.1">
    <property type="nucleotide sequence ID" value="NZ_LR213903.1"/>
</dbReference>
<proteinExistence type="predicted"/>
<protein>
    <submittedName>
        <fullName evidence="2">Uncharacterized protein</fullName>
    </submittedName>
</protein>
<dbReference type="OrthoDB" id="463986at2"/>
<dbReference type="EMBL" id="CAACVJ010000060">
    <property type="protein sequence ID" value="VEP12538.1"/>
    <property type="molecule type" value="Genomic_DNA"/>
</dbReference>
<evidence type="ECO:0000313" key="2">
    <source>
        <dbReference type="EMBL" id="VEP12538.1"/>
    </source>
</evidence>
<organism evidence="2 3">
    <name type="scientific">Hyella patelloides LEGE 07179</name>
    <dbReference type="NCBI Taxonomy" id="945734"/>
    <lineage>
        <taxon>Bacteria</taxon>
        <taxon>Bacillati</taxon>
        <taxon>Cyanobacteriota</taxon>
        <taxon>Cyanophyceae</taxon>
        <taxon>Pleurocapsales</taxon>
        <taxon>Hyellaceae</taxon>
        <taxon>Hyella</taxon>
    </lineage>
</organism>
<accession>A0A563VM98</accession>
<feature type="region of interest" description="Disordered" evidence="1">
    <location>
        <begin position="1"/>
        <end position="20"/>
    </location>
</feature>
<sequence>MTETNNNPDTKETTIVPVSSETNALVEQEMAGESDQLKAETKALVEAIRKRAQSEIENAQTLTQDAYLNAVRSAREAIEQNQLLDPKRIEHSVEMIQRDAQENWQKTVDEITTLGDRLQEAAQSAWDILMGKDNSGAK</sequence>
<keyword evidence="3" id="KW-1185">Reference proteome</keyword>